<feature type="domain" description="CCHC-type" evidence="9">
    <location>
        <begin position="127"/>
        <end position="142"/>
    </location>
</feature>
<dbReference type="InterPro" id="IPR000477">
    <property type="entry name" value="RT_dom"/>
</dbReference>
<keyword evidence="1" id="KW-0808">Transferase</keyword>
<dbReference type="Proteomes" id="UP000789390">
    <property type="component" value="Unassembled WGS sequence"/>
</dbReference>
<name>A0A8J2WPW2_9CRUS</name>
<dbReference type="GO" id="GO:0003964">
    <property type="term" value="F:RNA-directed DNA polymerase activity"/>
    <property type="evidence" value="ECO:0007669"/>
    <property type="project" value="UniProtKB-KW"/>
</dbReference>
<evidence type="ECO:0000313" key="12">
    <source>
        <dbReference type="Proteomes" id="UP000789390"/>
    </source>
</evidence>
<evidence type="ECO:0000256" key="7">
    <source>
        <dbReference type="PROSITE-ProRule" id="PRU00047"/>
    </source>
</evidence>
<dbReference type="GO" id="GO:0004519">
    <property type="term" value="F:endonuclease activity"/>
    <property type="evidence" value="ECO:0007669"/>
    <property type="project" value="UniProtKB-KW"/>
</dbReference>
<dbReference type="SMART" id="SM00343">
    <property type="entry name" value="ZnF_C2HC"/>
    <property type="match status" value="1"/>
</dbReference>
<dbReference type="Pfam" id="PF00078">
    <property type="entry name" value="RVT_1"/>
    <property type="match status" value="1"/>
</dbReference>
<dbReference type="GO" id="GO:0008270">
    <property type="term" value="F:zinc ion binding"/>
    <property type="evidence" value="ECO:0007669"/>
    <property type="project" value="UniProtKB-KW"/>
</dbReference>
<evidence type="ECO:0000259" key="10">
    <source>
        <dbReference type="PROSITE" id="PS50878"/>
    </source>
</evidence>
<dbReference type="PROSITE" id="PS50158">
    <property type="entry name" value="ZF_CCHC"/>
    <property type="match status" value="1"/>
</dbReference>
<accession>A0A8J2WPW2</accession>
<feature type="compositionally biased region" description="Low complexity" evidence="8">
    <location>
        <begin position="155"/>
        <end position="165"/>
    </location>
</feature>
<dbReference type="InterPro" id="IPR001878">
    <property type="entry name" value="Znf_CCHC"/>
</dbReference>
<dbReference type="InterPro" id="IPR036875">
    <property type="entry name" value="Znf_CCHC_sf"/>
</dbReference>
<keyword evidence="4" id="KW-0255">Endonuclease</keyword>
<dbReference type="AlphaFoldDB" id="A0A8J2WPW2"/>
<keyword evidence="5" id="KW-0378">Hydrolase</keyword>
<proteinExistence type="predicted"/>
<sequence length="832" mass="94665">MLMDRFIEGLQSDLQIRLKHKNFHSFEKLIDKAELLAMAMEGAQTRSRIHAVYAAREESTSSSELARVVEAVERLTEKIEKKASTHYDEIQNSLAFRRNVAFCNFHNTWRTQTEGECAIKAMMVNDKCYTCHQIGHRASYCPTIKNPKPPPPPGVSVEQPSSGPNPGFGGNKRPPDFQLGRSVGLFLSPDNTGLQFSKHVNVNLFDINDQRLACAGTITVQMLVEDEKPHEFLTQEFIVTHGIVEDCVLDLDALYEHRFMIDGHERRVYRIKESDQLPNRRDPFVLVASRIKLPPFSACVMESRGNGAKLPPDTSLYLERNPHLPTGIRIDSFLTTDSNIGIFRIVVINETNNISEAKTKSSKNLDAFRKIIPGIGEELREELCTLLIEHQYSFAFETSDLGHTELVKHTIDTQGQGPIRQRAYRFSPHQRETTQEIIDERLRFKIIQPSLSPWAAPIVLVKKKTGDFRLCVDYRKLNAIKKKDSFPLPRIDDVLDMLDGQKFFSTIDLALGYWQIEIDNEFKEKTAFIVDNNVYEWNRLAFGLTNAPGTFQRLMNFVLRSVLGKKCLVYLDNIIVFSKTKEEHFNNLRQIFKLLDEANLKMKLSKCERSVHYLGHIISGDGVAPDPAKGKPKPKDLIPWGEDQIKAFECLRTILITEPVLAFPDFSKEFFVHTDTSNYGAGAVLSQPHGGTDTPVAYVSRHLNKAELNYSTIEKEAAAVIFGIKRFRHYLQDKPFVIVSDHRPLQRLKTFKDETGLLGRWSIMLANTNCTVKYRPGRIHENADFLSWIPLCSVRESPANVVMTIASNHSVNLNGDFKALDAPRTQRWPEPA</sequence>
<dbReference type="PANTHER" id="PTHR37984:SF5">
    <property type="entry name" value="PROTEIN NYNRIN-LIKE"/>
    <property type="match status" value="1"/>
</dbReference>
<dbReference type="SUPFAM" id="SSF57756">
    <property type="entry name" value="Retrovirus zinc finger-like domains"/>
    <property type="match status" value="1"/>
</dbReference>
<dbReference type="CDD" id="cd01647">
    <property type="entry name" value="RT_LTR"/>
    <property type="match status" value="1"/>
</dbReference>
<dbReference type="InterPro" id="IPR050951">
    <property type="entry name" value="Retrovirus_Pol_polyprotein"/>
</dbReference>
<keyword evidence="12" id="KW-1185">Reference proteome</keyword>
<dbReference type="Pfam" id="PF17917">
    <property type="entry name" value="RT_RNaseH"/>
    <property type="match status" value="1"/>
</dbReference>
<dbReference type="InterPro" id="IPR041373">
    <property type="entry name" value="RT_RNaseH"/>
</dbReference>
<dbReference type="InterPro" id="IPR043128">
    <property type="entry name" value="Rev_trsase/Diguanyl_cyclase"/>
</dbReference>
<evidence type="ECO:0008006" key="13">
    <source>
        <dbReference type="Google" id="ProtNLM"/>
    </source>
</evidence>
<dbReference type="Gene3D" id="3.10.10.10">
    <property type="entry name" value="HIV Type 1 Reverse Transcriptase, subunit A, domain 1"/>
    <property type="match status" value="1"/>
</dbReference>
<dbReference type="Gene3D" id="3.10.20.370">
    <property type="match status" value="1"/>
</dbReference>
<gene>
    <name evidence="11" type="ORF">DGAL_LOCUS16681</name>
</gene>
<evidence type="ECO:0000256" key="5">
    <source>
        <dbReference type="ARBA" id="ARBA00022801"/>
    </source>
</evidence>
<comment type="caution">
    <text evidence="11">The sequence shown here is derived from an EMBL/GenBank/DDBJ whole genome shotgun (WGS) entry which is preliminary data.</text>
</comment>
<protein>
    <recommendedName>
        <fullName evidence="13">Reverse transcriptase</fullName>
    </recommendedName>
</protein>
<keyword evidence="7" id="KW-0862">Zinc</keyword>
<evidence type="ECO:0000256" key="8">
    <source>
        <dbReference type="SAM" id="MobiDB-lite"/>
    </source>
</evidence>
<keyword evidence="7" id="KW-0863">Zinc-finger</keyword>
<evidence type="ECO:0000256" key="4">
    <source>
        <dbReference type="ARBA" id="ARBA00022759"/>
    </source>
</evidence>
<dbReference type="InterPro" id="IPR043502">
    <property type="entry name" value="DNA/RNA_pol_sf"/>
</dbReference>
<evidence type="ECO:0000259" key="9">
    <source>
        <dbReference type="PROSITE" id="PS50158"/>
    </source>
</evidence>
<evidence type="ECO:0000256" key="1">
    <source>
        <dbReference type="ARBA" id="ARBA00022679"/>
    </source>
</evidence>
<dbReference type="Gene3D" id="3.30.70.270">
    <property type="match status" value="1"/>
</dbReference>
<dbReference type="FunFam" id="3.10.20.370:FF:000001">
    <property type="entry name" value="Retrovirus-related Pol polyprotein from transposon 17.6-like protein"/>
    <property type="match status" value="1"/>
</dbReference>
<keyword evidence="6" id="KW-0695">RNA-directed DNA polymerase</keyword>
<dbReference type="GO" id="GO:0016787">
    <property type="term" value="F:hydrolase activity"/>
    <property type="evidence" value="ECO:0007669"/>
    <property type="project" value="UniProtKB-KW"/>
</dbReference>
<dbReference type="GO" id="GO:0003676">
    <property type="term" value="F:nucleic acid binding"/>
    <property type="evidence" value="ECO:0007669"/>
    <property type="project" value="InterPro"/>
</dbReference>
<dbReference type="EMBL" id="CAKKLH010000333">
    <property type="protein sequence ID" value="CAH0112882.1"/>
    <property type="molecule type" value="Genomic_DNA"/>
</dbReference>
<keyword evidence="3" id="KW-0540">Nuclease</keyword>
<organism evidence="11 12">
    <name type="scientific">Daphnia galeata</name>
    <dbReference type="NCBI Taxonomy" id="27404"/>
    <lineage>
        <taxon>Eukaryota</taxon>
        <taxon>Metazoa</taxon>
        <taxon>Ecdysozoa</taxon>
        <taxon>Arthropoda</taxon>
        <taxon>Crustacea</taxon>
        <taxon>Branchiopoda</taxon>
        <taxon>Diplostraca</taxon>
        <taxon>Cladocera</taxon>
        <taxon>Anomopoda</taxon>
        <taxon>Daphniidae</taxon>
        <taxon>Daphnia</taxon>
    </lineage>
</organism>
<reference evidence="11" key="1">
    <citation type="submission" date="2021-11" db="EMBL/GenBank/DDBJ databases">
        <authorList>
            <person name="Schell T."/>
        </authorList>
    </citation>
    <scope>NUCLEOTIDE SEQUENCE</scope>
    <source>
        <strain evidence="11">M5</strain>
    </source>
</reference>
<evidence type="ECO:0000256" key="3">
    <source>
        <dbReference type="ARBA" id="ARBA00022722"/>
    </source>
</evidence>
<feature type="domain" description="Reverse transcriptase" evidence="10">
    <location>
        <begin position="442"/>
        <end position="645"/>
    </location>
</feature>
<dbReference type="SUPFAM" id="SSF56672">
    <property type="entry name" value="DNA/RNA polymerases"/>
    <property type="match status" value="1"/>
</dbReference>
<evidence type="ECO:0000256" key="2">
    <source>
        <dbReference type="ARBA" id="ARBA00022695"/>
    </source>
</evidence>
<evidence type="ECO:0000256" key="6">
    <source>
        <dbReference type="ARBA" id="ARBA00022918"/>
    </source>
</evidence>
<dbReference type="CDD" id="cd09274">
    <property type="entry name" value="RNase_HI_RT_Ty3"/>
    <property type="match status" value="1"/>
</dbReference>
<dbReference type="PROSITE" id="PS50878">
    <property type="entry name" value="RT_POL"/>
    <property type="match status" value="1"/>
</dbReference>
<dbReference type="OrthoDB" id="6382745at2759"/>
<keyword evidence="7" id="KW-0479">Metal-binding</keyword>
<feature type="region of interest" description="Disordered" evidence="8">
    <location>
        <begin position="144"/>
        <end position="174"/>
    </location>
</feature>
<keyword evidence="2" id="KW-0548">Nucleotidyltransferase</keyword>
<dbReference type="PANTHER" id="PTHR37984">
    <property type="entry name" value="PROTEIN CBG26694"/>
    <property type="match status" value="1"/>
</dbReference>
<evidence type="ECO:0000313" key="11">
    <source>
        <dbReference type="EMBL" id="CAH0112882.1"/>
    </source>
</evidence>